<dbReference type="GO" id="GO:0031966">
    <property type="term" value="C:mitochondrial membrane"/>
    <property type="evidence" value="ECO:0007669"/>
    <property type="project" value="UniProtKB-SubCell"/>
</dbReference>
<dbReference type="Gene3D" id="1.50.40.10">
    <property type="entry name" value="Mitochondrial carrier domain"/>
    <property type="match status" value="1"/>
</dbReference>
<evidence type="ECO:0000256" key="8">
    <source>
        <dbReference type="ARBA" id="ARBA00023136"/>
    </source>
</evidence>
<dbReference type="EMBL" id="MN739774">
    <property type="protein sequence ID" value="QHT25687.1"/>
    <property type="molecule type" value="Genomic_DNA"/>
</dbReference>
<dbReference type="PANTHER" id="PTHR45624:SF10">
    <property type="entry name" value="SLC (SOLUTE CARRIER) HOMOLOG"/>
    <property type="match status" value="1"/>
</dbReference>
<organism evidence="10">
    <name type="scientific">viral metagenome</name>
    <dbReference type="NCBI Taxonomy" id="1070528"/>
    <lineage>
        <taxon>unclassified sequences</taxon>
        <taxon>metagenomes</taxon>
        <taxon>organismal metagenomes</taxon>
    </lineage>
</organism>
<dbReference type="SUPFAM" id="SSF103506">
    <property type="entry name" value="Mitochondrial carrier"/>
    <property type="match status" value="1"/>
</dbReference>
<evidence type="ECO:0000256" key="1">
    <source>
        <dbReference type="ARBA" id="ARBA00004225"/>
    </source>
</evidence>
<accession>A0A6C0E916</accession>
<keyword evidence="7" id="KW-0496">Mitochondrion</keyword>
<feature type="transmembrane region" description="Helical" evidence="9">
    <location>
        <begin position="160"/>
        <end position="178"/>
    </location>
</feature>
<evidence type="ECO:0000256" key="3">
    <source>
        <dbReference type="ARBA" id="ARBA00022448"/>
    </source>
</evidence>
<sequence length="278" mass="31874">MEKIKHDAFTVERWVAGAFAGVTRVTIGYPFDQIKIKMQMKRDAKFTLNKCLLEMWNDGLFKSLYRGSSLSFLFSTFQMSLNFGFKSLTEKKLIENSILDNNVNLRTFIAGSVGGFFHALTISPVDYLRIQQMALKTDSLKSTFRQVKLLDMTRGMQATMLRDIIGMGFYFTSFSLFSDYLKREYMMNHYFASLISGSLAGVCWWAPTYPFDISKTMLQKDISTPRKYKNMMATFRTLYAEAGMKGFVRGLDMCILRAIIVNAGVFVTADYIHTFLTN</sequence>
<keyword evidence="3" id="KW-0813">Transport</keyword>
<feature type="transmembrane region" description="Helical" evidence="9">
    <location>
        <begin position="190"/>
        <end position="211"/>
    </location>
</feature>
<dbReference type="InterPro" id="IPR018108">
    <property type="entry name" value="MCP_transmembrane"/>
</dbReference>
<name>A0A6C0E916_9ZZZZ</name>
<evidence type="ECO:0000256" key="9">
    <source>
        <dbReference type="SAM" id="Phobius"/>
    </source>
</evidence>
<keyword evidence="6 9" id="KW-1133">Transmembrane helix</keyword>
<evidence type="ECO:0008006" key="11">
    <source>
        <dbReference type="Google" id="ProtNLM"/>
    </source>
</evidence>
<evidence type="ECO:0000256" key="2">
    <source>
        <dbReference type="ARBA" id="ARBA00006375"/>
    </source>
</evidence>
<keyword evidence="8 9" id="KW-0472">Membrane</keyword>
<dbReference type="AlphaFoldDB" id="A0A6C0E916"/>
<feature type="transmembrane region" description="Helical" evidence="9">
    <location>
        <begin position="254"/>
        <end position="276"/>
    </location>
</feature>
<dbReference type="Pfam" id="PF00153">
    <property type="entry name" value="Mito_carr"/>
    <property type="match status" value="3"/>
</dbReference>
<dbReference type="PANTHER" id="PTHR45624">
    <property type="entry name" value="MITOCHONDRIAL BASIC AMINO ACIDS TRANSPORTER-RELATED"/>
    <property type="match status" value="1"/>
</dbReference>
<dbReference type="GO" id="GO:0022857">
    <property type="term" value="F:transmembrane transporter activity"/>
    <property type="evidence" value="ECO:0007669"/>
    <property type="project" value="TreeGrafter"/>
</dbReference>
<dbReference type="InterPro" id="IPR023395">
    <property type="entry name" value="MCP_dom_sf"/>
</dbReference>
<proteinExistence type="inferred from homology"/>
<evidence type="ECO:0000256" key="5">
    <source>
        <dbReference type="ARBA" id="ARBA00022737"/>
    </source>
</evidence>
<protein>
    <recommendedName>
        <fullName evidence="11">Mitochondrial carrier protein</fullName>
    </recommendedName>
</protein>
<evidence type="ECO:0000313" key="10">
    <source>
        <dbReference type="EMBL" id="QHT25687.1"/>
    </source>
</evidence>
<evidence type="ECO:0000256" key="6">
    <source>
        <dbReference type="ARBA" id="ARBA00022989"/>
    </source>
</evidence>
<dbReference type="PROSITE" id="PS50920">
    <property type="entry name" value="SOLCAR"/>
    <property type="match status" value="3"/>
</dbReference>
<comment type="subcellular location">
    <subcellularLocation>
        <location evidence="1">Mitochondrion membrane</location>
        <topology evidence="1">Multi-pass membrane protein</topology>
    </subcellularLocation>
</comment>
<evidence type="ECO:0000256" key="7">
    <source>
        <dbReference type="ARBA" id="ARBA00023128"/>
    </source>
</evidence>
<keyword evidence="5" id="KW-0677">Repeat</keyword>
<feature type="transmembrane region" description="Helical" evidence="9">
    <location>
        <begin position="105"/>
        <end position="128"/>
    </location>
</feature>
<keyword evidence="4 9" id="KW-0812">Transmembrane</keyword>
<comment type="similarity">
    <text evidence="2">Belongs to the mitochondrial carrier (TC 2.A.29) family.</text>
</comment>
<dbReference type="InterPro" id="IPR050567">
    <property type="entry name" value="Mitochondrial_Carrier"/>
</dbReference>
<evidence type="ECO:0000256" key="4">
    <source>
        <dbReference type="ARBA" id="ARBA00022692"/>
    </source>
</evidence>
<reference evidence="10" key="1">
    <citation type="journal article" date="2020" name="Nature">
        <title>Giant virus diversity and host interactions through global metagenomics.</title>
        <authorList>
            <person name="Schulz F."/>
            <person name="Roux S."/>
            <person name="Paez-Espino D."/>
            <person name="Jungbluth S."/>
            <person name="Walsh D.A."/>
            <person name="Denef V.J."/>
            <person name="McMahon K.D."/>
            <person name="Konstantinidis K.T."/>
            <person name="Eloe-Fadrosh E.A."/>
            <person name="Kyrpides N.C."/>
            <person name="Woyke T."/>
        </authorList>
    </citation>
    <scope>NUCLEOTIDE SEQUENCE</scope>
    <source>
        <strain evidence="10">GVMAG-M-3300023179-27</strain>
    </source>
</reference>